<feature type="transmembrane region" description="Helical" evidence="1">
    <location>
        <begin position="76"/>
        <end position="99"/>
    </location>
</feature>
<sequence length="140" mass="16055">MGIAEEIINPKNRFGSSLFIGGILGFLSWTIHSLLLRACFEMGCTVNRWIDYFIFGLLMFLMLRFILHEKLLIVDLIFSIIFMGIFSVAQITFTATFHWATTWNEVYTRVLAWTLSGAITGIISAVIYTYGNLRNLMKLK</sequence>
<comment type="caution">
    <text evidence="2">The sequence shown here is derived from an EMBL/GenBank/DDBJ whole genome shotgun (WGS) entry which is preliminary data.</text>
</comment>
<feature type="transmembrane region" description="Helical" evidence="1">
    <location>
        <begin position="49"/>
        <end position="67"/>
    </location>
</feature>
<dbReference type="AlphaFoldDB" id="A0A2M7SF60"/>
<reference evidence="3" key="1">
    <citation type="submission" date="2017-09" db="EMBL/GenBank/DDBJ databases">
        <title>Depth-based differentiation of microbial function through sediment-hosted aquifers and enrichment of novel symbionts in the deep terrestrial subsurface.</title>
        <authorList>
            <person name="Probst A.J."/>
            <person name="Ladd B."/>
            <person name="Jarett J.K."/>
            <person name="Geller-Mcgrath D.E."/>
            <person name="Sieber C.M.K."/>
            <person name="Emerson J.B."/>
            <person name="Anantharaman K."/>
            <person name="Thomas B.C."/>
            <person name="Malmstrom R."/>
            <person name="Stieglmeier M."/>
            <person name="Klingl A."/>
            <person name="Woyke T."/>
            <person name="Ryan C.M."/>
            <person name="Banfield J.F."/>
        </authorList>
    </citation>
    <scope>NUCLEOTIDE SEQUENCE [LARGE SCALE GENOMIC DNA]</scope>
</reference>
<gene>
    <name evidence="2" type="ORF">COY52_01145</name>
</gene>
<keyword evidence="1" id="KW-0812">Transmembrane</keyword>
<dbReference type="EMBL" id="PFMR01000036">
    <property type="protein sequence ID" value="PIZ18101.1"/>
    <property type="molecule type" value="Genomic_DNA"/>
</dbReference>
<keyword evidence="1" id="KW-0472">Membrane</keyword>
<keyword evidence="1" id="KW-1133">Transmembrane helix</keyword>
<feature type="transmembrane region" description="Helical" evidence="1">
    <location>
        <begin position="111"/>
        <end position="131"/>
    </location>
</feature>
<name>A0A2M7SF60_9BACT</name>
<accession>A0A2M7SF60</accession>
<dbReference type="Proteomes" id="UP000229307">
    <property type="component" value="Unassembled WGS sequence"/>
</dbReference>
<evidence type="ECO:0000256" key="1">
    <source>
        <dbReference type="SAM" id="Phobius"/>
    </source>
</evidence>
<evidence type="ECO:0000313" key="2">
    <source>
        <dbReference type="EMBL" id="PIZ18101.1"/>
    </source>
</evidence>
<protein>
    <submittedName>
        <fullName evidence="2">Uncharacterized protein</fullName>
    </submittedName>
</protein>
<evidence type="ECO:0000313" key="3">
    <source>
        <dbReference type="Proteomes" id="UP000229307"/>
    </source>
</evidence>
<proteinExistence type="predicted"/>
<feature type="transmembrane region" description="Helical" evidence="1">
    <location>
        <begin position="18"/>
        <end position="37"/>
    </location>
</feature>
<organism evidence="2 3">
    <name type="scientific">Candidatus Desantisbacteria bacterium CG_4_10_14_0_8_um_filter_48_22</name>
    <dbReference type="NCBI Taxonomy" id="1974543"/>
    <lineage>
        <taxon>Bacteria</taxon>
        <taxon>Candidatus Desantisiibacteriota</taxon>
    </lineage>
</organism>